<dbReference type="RefSeq" id="WP_034646511.1">
    <property type="nucleotide sequence ID" value="NZ_ARZX01000021.1"/>
</dbReference>
<dbReference type="PROSITE" id="PS51257">
    <property type="entry name" value="PROKAR_LIPOPROTEIN"/>
    <property type="match status" value="1"/>
</dbReference>
<accession>A0ABN0RL09</accession>
<gene>
    <name evidence="1" type="ORF">KLA_14318</name>
</gene>
<evidence type="ECO:0000313" key="2">
    <source>
        <dbReference type="Proteomes" id="UP000019275"/>
    </source>
</evidence>
<dbReference type="Proteomes" id="UP000019275">
    <property type="component" value="Unassembled WGS sequence"/>
</dbReference>
<dbReference type="EMBL" id="ARZX01000021">
    <property type="protein sequence ID" value="EWH12567.1"/>
    <property type="molecule type" value="Genomic_DNA"/>
</dbReference>
<proteinExistence type="predicted"/>
<evidence type="ECO:0000313" key="1">
    <source>
        <dbReference type="EMBL" id="EWH12567.1"/>
    </source>
</evidence>
<sequence>MYRLLNLFLISLLIFGCSNRKKGSQNDISNSIFIDSTDFKFFGLEEFNLEEWYEGKVKLKSLTKIQAEKYYQYRLRNGLVDTNYYQFYSIQKNTNQQKIITIVDGVTGRYPDLRMLIYNKRDSLIGFYPIAGIGNDPDINLKYKLVSKKLNDTRYLSTRIDEYEVESNLENIQRDSTVTKFELELGYMKEAKILDKKTYKLE</sequence>
<name>A0ABN0RL09_9FLAO</name>
<comment type="caution">
    <text evidence="1">The sequence shown here is derived from an EMBL/GenBank/DDBJ whole genome shotgun (WGS) entry which is preliminary data.</text>
</comment>
<evidence type="ECO:0008006" key="3">
    <source>
        <dbReference type="Google" id="ProtNLM"/>
    </source>
</evidence>
<keyword evidence="2" id="KW-1185">Reference proteome</keyword>
<organism evidence="1 2">
    <name type="scientific">Cellulophaga geojensis KL-A</name>
    <dbReference type="NCBI Taxonomy" id="1328323"/>
    <lineage>
        <taxon>Bacteria</taxon>
        <taxon>Pseudomonadati</taxon>
        <taxon>Bacteroidota</taxon>
        <taxon>Flavobacteriia</taxon>
        <taxon>Flavobacteriales</taxon>
        <taxon>Flavobacteriaceae</taxon>
        <taxon>Cellulophaga</taxon>
    </lineage>
</organism>
<protein>
    <recommendedName>
        <fullName evidence="3">Lipoprotein</fullName>
    </recommendedName>
</protein>
<reference evidence="1 2" key="1">
    <citation type="journal article" date="2014" name="Genome Announc.">
        <title>Draft Genome Sequence of the Carrageenan-Degrading Bacterium Cellulophaga sp. Strain KL-A, Isolated from Decaying Marine Algae.</title>
        <authorList>
            <person name="Shan D."/>
            <person name="Ying J."/>
            <person name="Li X."/>
            <person name="Gao Z."/>
            <person name="Wei G."/>
            <person name="Shao Z."/>
        </authorList>
    </citation>
    <scope>NUCLEOTIDE SEQUENCE [LARGE SCALE GENOMIC DNA]</scope>
    <source>
        <strain evidence="1 2">KL-A</strain>
    </source>
</reference>